<dbReference type="OrthoDB" id="5148094at2759"/>
<feature type="repeat" description="HEAT" evidence="3">
    <location>
        <begin position="563"/>
        <end position="600"/>
    </location>
</feature>
<evidence type="ECO:0000313" key="6">
    <source>
        <dbReference type="Proteomes" id="UP000678393"/>
    </source>
</evidence>
<accession>A0A8S3ZRT8</accession>
<evidence type="ECO:0000259" key="4">
    <source>
        <dbReference type="SMART" id="SM01349"/>
    </source>
</evidence>
<name>A0A8S3ZRT8_9EUPU</name>
<dbReference type="Pfam" id="PF24984">
    <property type="entry name" value="HEAT_EF3_GNC1"/>
    <property type="match status" value="1"/>
</dbReference>
<dbReference type="InterPro" id="IPR034085">
    <property type="entry name" value="TOG"/>
</dbReference>
<gene>
    <name evidence="5" type="ORF">CUNI_LOCUS15624</name>
</gene>
<dbReference type="Pfam" id="PF24987">
    <property type="entry name" value="HEAT_EF3_N"/>
    <property type="match status" value="2"/>
</dbReference>
<protein>
    <recommendedName>
        <fullName evidence="4">TOG domain-containing protein</fullName>
    </recommendedName>
</protein>
<evidence type="ECO:0000256" key="2">
    <source>
        <dbReference type="ARBA" id="ARBA00022737"/>
    </source>
</evidence>
<feature type="repeat" description="HEAT" evidence="3">
    <location>
        <begin position="173"/>
        <end position="211"/>
    </location>
</feature>
<dbReference type="PROSITE" id="PS50077">
    <property type="entry name" value="HEAT_REPEAT"/>
    <property type="match status" value="6"/>
</dbReference>
<feature type="repeat" description="HEAT" evidence="3">
    <location>
        <begin position="215"/>
        <end position="253"/>
    </location>
</feature>
<dbReference type="Pfam" id="PF25801">
    <property type="entry name" value="HEAT_GCN1_C_2"/>
    <property type="match status" value="1"/>
</dbReference>
<dbReference type="GO" id="GO:0019887">
    <property type="term" value="F:protein kinase regulator activity"/>
    <property type="evidence" value="ECO:0007669"/>
    <property type="project" value="TreeGrafter"/>
</dbReference>
<dbReference type="AlphaFoldDB" id="A0A8S3ZRT8"/>
<feature type="domain" description="TOG" evidence="4">
    <location>
        <begin position="42"/>
        <end position="274"/>
    </location>
</feature>
<dbReference type="GO" id="GO:0006417">
    <property type="term" value="P:regulation of translation"/>
    <property type="evidence" value="ECO:0007669"/>
    <property type="project" value="TreeGrafter"/>
</dbReference>
<comment type="caution">
    <text evidence="5">The sequence shown here is derived from an EMBL/GenBank/DDBJ whole genome shotgun (WGS) entry which is preliminary data.</text>
</comment>
<organism evidence="5 6">
    <name type="scientific">Candidula unifasciata</name>
    <dbReference type="NCBI Taxonomy" id="100452"/>
    <lineage>
        <taxon>Eukaryota</taxon>
        <taxon>Metazoa</taxon>
        <taxon>Spiralia</taxon>
        <taxon>Lophotrochozoa</taxon>
        <taxon>Mollusca</taxon>
        <taxon>Gastropoda</taxon>
        <taxon>Heterobranchia</taxon>
        <taxon>Euthyneura</taxon>
        <taxon>Panpulmonata</taxon>
        <taxon>Eupulmonata</taxon>
        <taxon>Stylommatophora</taxon>
        <taxon>Helicina</taxon>
        <taxon>Helicoidea</taxon>
        <taxon>Geomitridae</taxon>
        <taxon>Candidula</taxon>
    </lineage>
</organism>
<dbReference type="FunFam" id="1.25.10.10:FF:000162">
    <property type="entry name" value="GCN1, eIF2 alpha kinase activator homolog"/>
    <property type="match status" value="1"/>
</dbReference>
<feature type="repeat" description="HEAT" evidence="3">
    <location>
        <begin position="822"/>
        <end position="860"/>
    </location>
</feature>
<dbReference type="PANTHER" id="PTHR23346">
    <property type="entry name" value="TRANSLATIONAL ACTIVATOR GCN1-RELATED"/>
    <property type="match status" value="1"/>
</dbReference>
<feature type="repeat" description="HEAT" evidence="3">
    <location>
        <begin position="335"/>
        <end position="371"/>
    </location>
</feature>
<keyword evidence="6" id="KW-1185">Reference proteome</keyword>
<dbReference type="GO" id="GO:0005829">
    <property type="term" value="C:cytosol"/>
    <property type="evidence" value="ECO:0007669"/>
    <property type="project" value="TreeGrafter"/>
</dbReference>
<dbReference type="FunFam" id="1.25.10.10:FF:000090">
    <property type="entry name" value="eIF-2-alpha kinase activator GCN1"/>
    <property type="match status" value="1"/>
</dbReference>
<proteinExistence type="inferred from homology"/>
<dbReference type="GO" id="GO:0034198">
    <property type="term" value="P:cellular response to amino acid starvation"/>
    <property type="evidence" value="ECO:0007669"/>
    <property type="project" value="TreeGrafter"/>
</dbReference>
<dbReference type="EMBL" id="CAJHNH020003824">
    <property type="protein sequence ID" value="CAG5130066.1"/>
    <property type="molecule type" value="Genomic_DNA"/>
</dbReference>
<evidence type="ECO:0000256" key="3">
    <source>
        <dbReference type="PROSITE-ProRule" id="PRU00103"/>
    </source>
</evidence>
<dbReference type="InterPro" id="IPR057546">
    <property type="entry name" value="HEAT_GCN1"/>
</dbReference>
<comment type="similarity">
    <text evidence="1">Belongs to the GCN1 family.</text>
</comment>
<dbReference type="SMART" id="SM01349">
    <property type="entry name" value="TOG"/>
    <property type="match status" value="1"/>
</dbReference>
<dbReference type="InterPro" id="IPR016024">
    <property type="entry name" value="ARM-type_fold"/>
</dbReference>
<dbReference type="Proteomes" id="UP000678393">
    <property type="component" value="Unassembled WGS sequence"/>
</dbReference>
<dbReference type="Gene3D" id="1.25.10.10">
    <property type="entry name" value="Leucine-rich Repeat Variant"/>
    <property type="match status" value="4"/>
</dbReference>
<feature type="repeat" description="HEAT" evidence="3">
    <location>
        <begin position="96"/>
        <end position="133"/>
    </location>
</feature>
<evidence type="ECO:0000256" key="1">
    <source>
        <dbReference type="ARBA" id="ARBA00007366"/>
    </source>
</evidence>
<dbReference type="SUPFAM" id="SSF48371">
    <property type="entry name" value="ARM repeat"/>
    <property type="match status" value="2"/>
</dbReference>
<dbReference type="InterPro" id="IPR011989">
    <property type="entry name" value="ARM-like"/>
</dbReference>
<dbReference type="PANTHER" id="PTHR23346:SF7">
    <property type="entry name" value="STALLED RIBOSOME SENSOR GCN1"/>
    <property type="match status" value="1"/>
</dbReference>
<dbReference type="InterPro" id="IPR021133">
    <property type="entry name" value="HEAT_type_2"/>
</dbReference>
<feature type="non-terminal residue" evidence="5">
    <location>
        <position position="1116"/>
    </location>
</feature>
<evidence type="ECO:0000313" key="5">
    <source>
        <dbReference type="EMBL" id="CAG5130066.1"/>
    </source>
</evidence>
<keyword evidence="2" id="KW-0677">Repeat</keyword>
<reference evidence="5" key="1">
    <citation type="submission" date="2021-04" db="EMBL/GenBank/DDBJ databases">
        <authorList>
            <consortium name="Molecular Ecology Group"/>
        </authorList>
    </citation>
    <scope>NUCLEOTIDE SEQUENCE</scope>
</reference>
<sequence length="1116" mass="122073">MLCSMLGRLFEPYIVHIIQHLLLCFGDNNQYVREAADDCAKSVMRNLSAHGVKLVLPSLLKGLEEDAWRTKAGSVELLGAMAFCAPKQLSACLPSIVPKLTEVLTDSHMKVQKAGSQALMQIGSVIRNPEIQAIVMNLLEALQDPTRKTTVCLEKLLQTKFVHVVDAPSLALIMPVIQRAFQDRTTDTRKMAAQIMGNMYSLTDQKDLAPYLPSVIPGLKQCLLDPVPEVRSVSARALGAMVRGMGENIFQDLLPWLMEKLVSEQSSVDRSGAAQGLSEVIGGMGEEKLKKLMGDIIQTAERTDLMPHVRDGYIMTYIYLPSVFGPTFVQYVGPILPSILQALSDENEFVRDTALRAGKRIINQYAETAVELLLPELERGLFDDNWRIRNSSVQLLGDLLYKVSGVSGKMTTETANEDDNFGTESSQQAILRSLGKERRNRVLSGLYMGRSDIALMVRQNALHVWKIIVSNTPRTLREILPTLFTLLLGCLASTSHDKRTVAARTLGDLVRKLGERVLPEIIPILESGLDSEDADQRQGVCIGLSEIMASTSKDHVSVFADSLIPTVRRGLIDPLSDVRAAAAHTFDNLHHNIGQRALDEILPTLLKHLNDPEMSERALDGLKQVMAVKSRVVLPYLVPQLTATPVNTKALSLLSSVAGEALTKHLGKILPALMSSLSERIGTPEEDQELDYCKSVVLSVEDELGVRTVMEDLLSVITHNTDAPVCTAAVLILNTFCAHTEADVSEYLPQLFRGLIGLLARNDEKLLLAAWNCLDAITKKIDVANTEEHIVSVRQALKFTLLDFKGKELPGFSIPKKGIAPVLPIFREGLLNGTAEVKEAAALGLGEVIAVTGSEALKASVVNITGPLIRILGDRFAWTLKVAVLDTLSMLLVKVGIMLKPFLPQLQTTFVKAINDPHRTVRLKAASALGKLILIHPKVDPLFNELITGFKNSEDVSVKDTFVQAIRACLEGAGSKMADSGRRQLTQTLVGMLASPEDSTRMTAAGCLGTLCASLPDAELSDLMIQHLLDTDPSLDWTVRHGRSMALSVSLKDAPDRVWTPALEKSVESTITKLILADRIPICLSGLRAAGHLLKYLLNKDTSLKVVTELEALFMK</sequence>
<dbReference type="Pfam" id="PF23271">
    <property type="entry name" value="HEAT_GCN1"/>
    <property type="match status" value="1"/>
</dbReference>